<keyword evidence="4 6" id="KW-0560">Oxidoreductase</keyword>
<gene>
    <name evidence="8" type="ORF">DCAF_LOCUS556</name>
</gene>
<proteinExistence type="inferred from homology"/>
<dbReference type="Proteomes" id="UP001314170">
    <property type="component" value="Unassembled WGS sequence"/>
</dbReference>
<keyword evidence="9" id="KW-1185">Reference proteome</keyword>
<sequence>MEAATLGTSLPVPCVQELAKESLTTVPTRYSRDPPIISDIAAASSPQIPVIDMQRLISEQFMDLELDKLDHACKEWGFFQLINHGVNDSLVNKVKGEIPEFFDLPTEEKRKYWQTAGEMEGFGQAFVVSEEQKLDWGDIFYMVTLPTHERKPHLFPKLPQPLRDTLEAYSAELKILALKILYLMAKALGMKPDDIKDLFEDGCQMMRMNYYPPCPQPELVIGLNSHTDATGLTILLQMSEVEGLQIRKSGKWIPVKPLPDSFVVNIGDMSEIVTNGIYRSTEHRATVNSMKERLSLATFYSPNLDSEMGPAPSLVTPETPAQYRRIRVAEFLNGYFSRELAGKSYIDVMKIQNGGGEEN</sequence>
<evidence type="ECO:0000256" key="2">
    <source>
        <dbReference type="ARBA" id="ARBA00022723"/>
    </source>
</evidence>
<evidence type="ECO:0000256" key="1">
    <source>
        <dbReference type="ARBA" id="ARBA00008056"/>
    </source>
</evidence>
<keyword evidence="5 6" id="KW-0408">Iron</keyword>
<dbReference type="GO" id="GO:0031418">
    <property type="term" value="F:L-ascorbic acid binding"/>
    <property type="evidence" value="ECO:0007669"/>
    <property type="project" value="UniProtKB-KW"/>
</dbReference>
<dbReference type="GO" id="GO:0046872">
    <property type="term" value="F:metal ion binding"/>
    <property type="evidence" value="ECO:0007669"/>
    <property type="project" value="UniProtKB-KW"/>
</dbReference>
<evidence type="ECO:0000256" key="6">
    <source>
        <dbReference type="RuleBase" id="RU003682"/>
    </source>
</evidence>
<evidence type="ECO:0000256" key="5">
    <source>
        <dbReference type="ARBA" id="ARBA00023004"/>
    </source>
</evidence>
<reference evidence="8 9" key="1">
    <citation type="submission" date="2024-01" db="EMBL/GenBank/DDBJ databases">
        <authorList>
            <person name="Waweru B."/>
        </authorList>
    </citation>
    <scope>NUCLEOTIDE SEQUENCE [LARGE SCALE GENOMIC DNA]</scope>
</reference>
<evidence type="ECO:0000313" key="8">
    <source>
        <dbReference type="EMBL" id="CAK7322942.1"/>
    </source>
</evidence>
<evidence type="ECO:0000256" key="3">
    <source>
        <dbReference type="ARBA" id="ARBA00022896"/>
    </source>
</evidence>
<dbReference type="PROSITE" id="PS51471">
    <property type="entry name" value="FE2OG_OXY"/>
    <property type="match status" value="1"/>
</dbReference>
<dbReference type="PANTHER" id="PTHR47991">
    <property type="entry name" value="OXOGLUTARATE/IRON-DEPENDENT DIOXYGENASE"/>
    <property type="match status" value="1"/>
</dbReference>
<dbReference type="InterPro" id="IPR026992">
    <property type="entry name" value="DIOX_N"/>
</dbReference>
<dbReference type="InterPro" id="IPR005123">
    <property type="entry name" value="Oxoglu/Fe-dep_dioxygenase_dom"/>
</dbReference>
<accession>A0AAV1QR38</accession>
<organism evidence="8 9">
    <name type="scientific">Dovyalis caffra</name>
    <dbReference type="NCBI Taxonomy" id="77055"/>
    <lineage>
        <taxon>Eukaryota</taxon>
        <taxon>Viridiplantae</taxon>
        <taxon>Streptophyta</taxon>
        <taxon>Embryophyta</taxon>
        <taxon>Tracheophyta</taxon>
        <taxon>Spermatophyta</taxon>
        <taxon>Magnoliopsida</taxon>
        <taxon>eudicotyledons</taxon>
        <taxon>Gunneridae</taxon>
        <taxon>Pentapetalae</taxon>
        <taxon>rosids</taxon>
        <taxon>fabids</taxon>
        <taxon>Malpighiales</taxon>
        <taxon>Salicaceae</taxon>
        <taxon>Flacourtieae</taxon>
        <taxon>Dovyalis</taxon>
    </lineage>
</organism>
<feature type="domain" description="Fe2OG dioxygenase" evidence="7">
    <location>
        <begin position="199"/>
        <end position="302"/>
    </location>
</feature>
<evidence type="ECO:0000256" key="4">
    <source>
        <dbReference type="ARBA" id="ARBA00023002"/>
    </source>
</evidence>
<dbReference type="GO" id="GO:0016491">
    <property type="term" value="F:oxidoreductase activity"/>
    <property type="evidence" value="ECO:0007669"/>
    <property type="project" value="UniProtKB-KW"/>
</dbReference>
<dbReference type="Gene3D" id="2.60.120.330">
    <property type="entry name" value="B-lactam Antibiotic, Isopenicillin N Synthase, Chain"/>
    <property type="match status" value="1"/>
</dbReference>
<comment type="caution">
    <text evidence="8">The sequence shown here is derived from an EMBL/GenBank/DDBJ whole genome shotgun (WGS) entry which is preliminary data.</text>
</comment>
<dbReference type="Pfam" id="PF14226">
    <property type="entry name" value="DIOX_N"/>
    <property type="match status" value="1"/>
</dbReference>
<keyword evidence="2 6" id="KW-0479">Metal-binding</keyword>
<evidence type="ECO:0000259" key="7">
    <source>
        <dbReference type="PROSITE" id="PS51471"/>
    </source>
</evidence>
<dbReference type="FunFam" id="2.60.120.330:FF:000001">
    <property type="entry name" value="Protein SRG1"/>
    <property type="match status" value="1"/>
</dbReference>
<protein>
    <recommendedName>
        <fullName evidence="7">Fe2OG dioxygenase domain-containing protein</fullName>
    </recommendedName>
</protein>
<dbReference type="EMBL" id="CAWUPB010000031">
    <property type="protein sequence ID" value="CAK7322942.1"/>
    <property type="molecule type" value="Genomic_DNA"/>
</dbReference>
<dbReference type="InterPro" id="IPR050295">
    <property type="entry name" value="Plant_2OG-oxidoreductases"/>
</dbReference>
<name>A0AAV1QR38_9ROSI</name>
<dbReference type="SUPFAM" id="SSF51197">
    <property type="entry name" value="Clavaminate synthase-like"/>
    <property type="match status" value="1"/>
</dbReference>
<evidence type="ECO:0000313" key="9">
    <source>
        <dbReference type="Proteomes" id="UP001314170"/>
    </source>
</evidence>
<comment type="similarity">
    <text evidence="1 6">Belongs to the iron/ascorbate-dependent oxidoreductase family.</text>
</comment>
<dbReference type="InterPro" id="IPR044861">
    <property type="entry name" value="IPNS-like_FE2OG_OXY"/>
</dbReference>
<dbReference type="AlphaFoldDB" id="A0AAV1QR38"/>
<keyword evidence="3" id="KW-0847">Vitamin C</keyword>
<dbReference type="InterPro" id="IPR027443">
    <property type="entry name" value="IPNS-like_sf"/>
</dbReference>
<dbReference type="Pfam" id="PF03171">
    <property type="entry name" value="2OG-FeII_Oxy"/>
    <property type="match status" value="1"/>
</dbReference>